<dbReference type="SMART" id="SM00671">
    <property type="entry name" value="SEL1"/>
    <property type="match status" value="17"/>
</dbReference>
<dbReference type="Gene3D" id="1.25.40.10">
    <property type="entry name" value="Tetratricopeptide repeat domain"/>
    <property type="match status" value="5"/>
</dbReference>
<name>A0ABR2GWA8_9EUKA</name>
<dbReference type="Pfam" id="PF00069">
    <property type="entry name" value="Pkinase"/>
    <property type="match status" value="1"/>
</dbReference>
<evidence type="ECO:0000313" key="3">
    <source>
        <dbReference type="EMBL" id="KAK8837951.1"/>
    </source>
</evidence>
<dbReference type="Pfam" id="PF08238">
    <property type="entry name" value="Sel1"/>
    <property type="match status" value="14"/>
</dbReference>
<evidence type="ECO:0000256" key="1">
    <source>
        <dbReference type="ARBA" id="ARBA00038101"/>
    </source>
</evidence>
<accession>A0ABR2GWA8</accession>
<dbReference type="Proteomes" id="UP001470230">
    <property type="component" value="Unassembled WGS sequence"/>
</dbReference>
<feature type="domain" description="Protein kinase" evidence="2">
    <location>
        <begin position="208"/>
        <end position="432"/>
    </location>
</feature>
<dbReference type="EMBL" id="JAPFFF010000057">
    <property type="protein sequence ID" value="KAK8837951.1"/>
    <property type="molecule type" value="Genomic_DNA"/>
</dbReference>
<dbReference type="InterPro" id="IPR050767">
    <property type="entry name" value="Sel1_AlgK"/>
</dbReference>
<proteinExistence type="inferred from homology"/>
<dbReference type="SMART" id="SM00028">
    <property type="entry name" value="TPR"/>
    <property type="match status" value="3"/>
</dbReference>
<dbReference type="PROSITE" id="PS50011">
    <property type="entry name" value="PROTEIN_KINASE_DOM"/>
    <property type="match status" value="1"/>
</dbReference>
<dbReference type="PROSITE" id="PS00109">
    <property type="entry name" value="PROTEIN_KINASE_TYR"/>
    <property type="match status" value="1"/>
</dbReference>
<gene>
    <name evidence="3" type="ORF">M9Y10_035895</name>
</gene>
<reference evidence="3 4" key="1">
    <citation type="submission" date="2024-04" db="EMBL/GenBank/DDBJ databases">
        <title>Tritrichomonas musculus Genome.</title>
        <authorList>
            <person name="Alves-Ferreira E."/>
            <person name="Grigg M."/>
            <person name="Lorenzi H."/>
            <person name="Galac M."/>
        </authorList>
    </citation>
    <scope>NUCLEOTIDE SEQUENCE [LARGE SCALE GENOMIC DNA]</scope>
    <source>
        <strain evidence="3 4">EAF2021</strain>
    </source>
</reference>
<evidence type="ECO:0000313" key="4">
    <source>
        <dbReference type="Proteomes" id="UP001470230"/>
    </source>
</evidence>
<dbReference type="Gene3D" id="1.10.510.10">
    <property type="entry name" value="Transferase(Phosphotransferase) domain 1"/>
    <property type="match status" value="1"/>
</dbReference>
<dbReference type="InterPro" id="IPR000719">
    <property type="entry name" value="Prot_kinase_dom"/>
</dbReference>
<organism evidence="3 4">
    <name type="scientific">Tritrichomonas musculus</name>
    <dbReference type="NCBI Taxonomy" id="1915356"/>
    <lineage>
        <taxon>Eukaryota</taxon>
        <taxon>Metamonada</taxon>
        <taxon>Parabasalia</taxon>
        <taxon>Tritrichomonadida</taxon>
        <taxon>Tritrichomonadidae</taxon>
        <taxon>Tritrichomonas</taxon>
    </lineage>
</organism>
<dbReference type="SMART" id="SM00220">
    <property type="entry name" value="S_TKc"/>
    <property type="match status" value="1"/>
</dbReference>
<sequence>MKTFLVGLKSAIQKDLVTFPNKYIEMLIKKFTFHFFNGDINNTDLFPKKDNQTFFIDKYQEEESQYNFGGDYYLICYDYKTIVINRSSLISHFFPFISQNQNASIYCFSEQIKNEMIEVSKEFHLNFCDNSLLYYRISNFSSKLTISKGKMNENLFIKIGNIWTIIRRCISGFLLAKSLNNSSIDRIDKCDELFQSKVSEINLRKEEYLSLSFYANGSSGSVDLIYLIEAEELLIMKFFYRNKEKVYKREIENYKNFHHPLCPRFYGAGKMDLQNYILIEFIQGETLEKVNVKDLTFQDKIKYIFEIMIVIENMHKNHYIYRDLTPYNIIIEQHSNTAILIDFDRMIKDDLIVLEEEITKDFTSCFKSPEILEGQKVSNKTDIYSIGMTIKYFFDEESIQENPMIEEIINLCLQTNPEKRPNISQLIQHFYTNLFSNVTQISEIDCFKICKKIHNDVFSKFLVFLAEYENSESMFQLGLLHEKGQLNGTDMVKAIQYYQLSAAKNNKKAQEKLEHCTIIDEDVLDDIKNALKKKYMQSDKQYIQDFHILGYTYNKNNSFEQNINEMIQNLKIWFIEDSKFVLNMFGYFYMDGVILNRDTEKAIHYLSLSAQQNFAAAQHNLGLIYYDKKDIDKSIHYFSLASEQNFSQAQNMLGIIYLREKKDEKKSFEYFLRAADNNHPESQYYAAEMYAKGVSTNRDMSKAIHYYTLAAEQKNIDAMYELGKIYKDGRYITGNINKAIEYLTLAANQGSLESQNLLGLIYMERRYNAYDIDKAIYYLKIAADQNFIESQYNLGFIYATEDYERKNIELAKKYLTLAAEQNFPMAKNVLGFIYLDIDFKTAIDYFSYASNANVLEAQYMLGNIYFYDKYGVKDIKKALYYYTLAAGNNHPIAQYNVAVINYQCPYIPQDIDRAIHYFTLSANQNYSMAQYYLGEIYSTPKYNRYDINKALKYLKLAANQNNVGANRTLGLLYLQLKNLNESVNYFLRASQLYDGQSLFMLGCIHDFLDRMKDKKLSIHYYTEAAKQNYSTAQLMLGKKYYIGQDVRQDIKKSIYYLELAKNRLHDACFYLGVIYSDGRYIKRDIDKAISYFKVASSFNDQYSKNNLGVLYKQYKNNKAAAIIYFKEAIRQKDDLFSKFNLALIYLNEDPNDQYTEEIIKNLAITDCKTFRLPSLLLACFLTIKNLPIKQTIEKYKCENTLETVIFVHYYKNKLNLVDKARCEDMIKRVYNYDNFYSFTRHLEVLVAIEPEKNIIKEDNLNTKRKMINKYFYEGFGLDI</sequence>
<dbReference type="PANTHER" id="PTHR11102">
    <property type="entry name" value="SEL-1-LIKE PROTEIN"/>
    <property type="match status" value="1"/>
</dbReference>
<dbReference type="SUPFAM" id="SSF81901">
    <property type="entry name" value="HCP-like"/>
    <property type="match status" value="5"/>
</dbReference>
<dbReference type="PANTHER" id="PTHR11102:SF160">
    <property type="entry name" value="ERAD-ASSOCIATED E3 UBIQUITIN-PROTEIN LIGASE COMPONENT HRD3"/>
    <property type="match status" value="1"/>
</dbReference>
<comment type="caution">
    <text evidence="3">The sequence shown here is derived from an EMBL/GenBank/DDBJ whole genome shotgun (WGS) entry which is preliminary data.</text>
</comment>
<dbReference type="InterPro" id="IPR019734">
    <property type="entry name" value="TPR_rpt"/>
</dbReference>
<protein>
    <recommendedName>
        <fullName evidence="2">Protein kinase domain-containing protein</fullName>
    </recommendedName>
</protein>
<evidence type="ECO:0000259" key="2">
    <source>
        <dbReference type="PROSITE" id="PS50011"/>
    </source>
</evidence>
<comment type="similarity">
    <text evidence="1">Belongs to the sel-1 family.</text>
</comment>
<dbReference type="InterPro" id="IPR011990">
    <property type="entry name" value="TPR-like_helical_dom_sf"/>
</dbReference>
<keyword evidence="4" id="KW-1185">Reference proteome</keyword>
<dbReference type="SUPFAM" id="SSF56112">
    <property type="entry name" value="Protein kinase-like (PK-like)"/>
    <property type="match status" value="1"/>
</dbReference>
<dbReference type="CDD" id="cd00180">
    <property type="entry name" value="PKc"/>
    <property type="match status" value="1"/>
</dbReference>
<dbReference type="InterPro" id="IPR008266">
    <property type="entry name" value="Tyr_kinase_AS"/>
</dbReference>
<dbReference type="InterPro" id="IPR011009">
    <property type="entry name" value="Kinase-like_dom_sf"/>
</dbReference>
<dbReference type="InterPro" id="IPR006597">
    <property type="entry name" value="Sel1-like"/>
</dbReference>